<dbReference type="Proteomes" id="UP001497623">
    <property type="component" value="Unassembled WGS sequence"/>
</dbReference>
<accession>A0AAV2RK37</accession>
<comment type="similarity">
    <text evidence="1">Belongs to the PhyH family.</text>
</comment>
<name>A0AAV2RK37_MEGNR</name>
<dbReference type="AlphaFoldDB" id="A0AAV2RK37"/>
<proteinExistence type="inferred from homology"/>
<protein>
    <recommendedName>
        <fullName evidence="2">phytanoyl-CoA dioxygenase</fullName>
        <ecNumber evidence="2">1.14.11.18</ecNumber>
    </recommendedName>
    <alternativeName>
        <fullName evidence="3">Phytanic acid oxidase</fullName>
    </alternativeName>
    <alternativeName>
        <fullName evidence="4">Phytanoyl-CoA alpha-hydroxylase</fullName>
    </alternativeName>
</protein>
<dbReference type="InterPro" id="IPR008775">
    <property type="entry name" value="Phytyl_CoA_dOase-like"/>
</dbReference>
<dbReference type="EC" id="1.14.11.18" evidence="2"/>
<evidence type="ECO:0000256" key="4">
    <source>
        <dbReference type="ARBA" id="ARBA00034924"/>
    </source>
</evidence>
<reference evidence="5 6" key="1">
    <citation type="submission" date="2024-05" db="EMBL/GenBank/DDBJ databases">
        <authorList>
            <person name="Wallberg A."/>
        </authorList>
    </citation>
    <scope>NUCLEOTIDE SEQUENCE [LARGE SCALE GENOMIC DNA]</scope>
</reference>
<evidence type="ECO:0000256" key="3">
    <source>
        <dbReference type="ARBA" id="ARBA00034921"/>
    </source>
</evidence>
<gene>
    <name evidence="5" type="ORF">MNOR_LOCUS25336</name>
</gene>
<dbReference type="GO" id="GO:0001561">
    <property type="term" value="P:fatty acid alpha-oxidation"/>
    <property type="evidence" value="ECO:0007669"/>
    <property type="project" value="InterPro"/>
</dbReference>
<dbReference type="Pfam" id="PF05721">
    <property type="entry name" value="PhyH"/>
    <property type="match status" value="1"/>
</dbReference>
<dbReference type="EMBL" id="CAXKWB010024092">
    <property type="protein sequence ID" value="CAL4125953.1"/>
    <property type="molecule type" value="Genomic_DNA"/>
</dbReference>
<feature type="non-terminal residue" evidence="5">
    <location>
        <position position="312"/>
    </location>
</feature>
<evidence type="ECO:0000313" key="6">
    <source>
        <dbReference type="Proteomes" id="UP001497623"/>
    </source>
</evidence>
<evidence type="ECO:0000313" key="5">
    <source>
        <dbReference type="EMBL" id="CAL4125953.1"/>
    </source>
</evidence>
<keyword evidence="6" id="KW-1185">Reference proteome</keyword>
<dbReference type="SUPFAM" id="SSF51197">
    <property type="entry name" value="Clavaminate synthase-like"/>
    <property type="match status" value="1"/>
</dbReference>
<comment type="caution">
    <text evidence="5">The sequence shown here is derived from an EMBL/GenBank/DDBJ whole genome shotgun (WGS) entry which is preliminary data.</text>
</comment>
<dbReference type="InterPro" id="IPR047128">
    <property type="entry name" value="PhyH"/>
</dbReference>
<evidence type="ECO:0000256" key="1">
    <source>
        <dbReference type="ARBA" id="ARBA00005830"/>
    </source>
</evidence>
<organism evidence="5 6">
    <name type="scientific">Meganyctiphanes norvegica</name>
    <name type="common">Northern krill</name>
    <name type="synonym">Thysanopoda norvegica</name>
    <dbReference type="NCBI Taxonomy" id="48144"/>
    <lineage>
        <taxon>Eukaryota</taxon>
        <taxon>Metazoa</taxon>
        <taxon>Ecdysozoa</taxon>
        <taxon>Arthropoda</taxon>
        <taxon>Crustacea</taxon>
        <taxon>Multicrustacea</taxon>
        <taxon>Malacostraca</taxon>
        <taxon>Eumalacostraca</taxon>
        <taxon>Eucarida</taxon>
        <taxon>Euphausiacea</taxon>
        <taxon>Euphausiidae</taxon>
        <taxon>Meganyctiphanes</taxon>
    </lineage>
</organism>
<dbReference type="Gene3D" id="2.60.120.620">
    <property type="entry name" value="q2cbj1_9rhob like domain"/>
    <property type="match status" value="1"/>
</dbReference>
<evidence type="ECO:0000256" key="2">
    <source>
        <dbReference type="ARBA" id="ARBA00034809"/>
    </source>
</evidence>
<sequence length="312" mass="35372">MSSPGIKLNFFQRQKRLFRISAKCLTEVGDVHGRACGPIWLKHSRTSSHISSSESSFFERQMPLSTKLSRDKKKARQIDPQTLDGKILLAANKKGLATDPKSNEPFSEIKCMSEIADDPLKKLNKNSITQSILYVKCLIKFSAIYFIIYKILMDISLYFEPANKIVCAWTAMEKIDTENGCLFVVPGSHKGTLQPHEYPEWENGVNKGYHGVKGFDHLPKSLLCMEKGDTVFFHPILFHGSGDNKTQNFRKAISCHYAGSECDYIDIRGTTQENIASEVEDIARRRGIDGLTFKDLIWFFRPRLVRGQAVTL</sequence>
<dbReference type="GO" id="GO:0048244">
    <property type="term" value="F:phytanoyl-CoA dioxygenase activity"/>
    <property type="evidence" value="ECO:0007669"/>
    <property type="project" value="UniProtKB-EC"/>
</dbReference>
<dbReference type="PANTHER" id="PTHR21308">
    <property type="entry name" value="PHYTANOYL-COA ALPHA-HYDROXYLASE"/>
    <property type="match status" value="1"/>
</dbReference>
<dbReference type="PANTHER" id="PTHR21308:SF1">
    <property type="entry name" value="PHYTANOYL-COA DIOXYGENASE, PEROXISOMAL"/>
    <property type="match status" value="1"/>
</dbReference>